<evidence type="ECO:0000256" key="3">
    <source>
        <dbReference type="PROSITE-ProRule" id="PRU00284"/>
    </source>
</evidence>
<proteinExistence type="inferred from homology"/>
<comment type="caution">
    <text evidence="5">The sequence shown here is derived from an EMBL/GenBank/DDBJ whole genome shotgun (WGS) entry which is preliminary data.</text>
</comment>
<dbReference type="SUPFAM" id="SSF46458">
    <property type="entry name" value="Globin-like"/>
    <property type="match status" value="1"/>
</dbReference>
<comment type="similarity">
    <text evidence="2">Belongs to the methyl-accepting chemotaxis (MCP) protein family.</text>
</comment>
<dbReference type="GO" id="GO:0019825">
    <property type="term" value="F:oxygen binding"/>
    <property type="evidence" value="ECO:0007669"/>
    <property type="project" value="InterPro"/>
</dbReference>
<dbReference type="SMART" id="SM00283">
    <property type="entry name" value="MA"/>
    <property type="match status" value="1"/>
</dbReference>
<dbReference type="EMBL" id="RBIG01000002">
    <property type="protein sequence ID" value="RKQ70554.1"/>
    <property type="molecule type" value="Genomic_DNA"/>
</dbReference>
<evidence type="ECO:0000256" key="2">
    <source>
        <dbReference type="ARBA" id="ARBA00029447"/>
    </source>
</evidence>
<dbReference type="InterPro" id="IPR004090">
    <property type="entry name" value="Chemotax_Me-accpt_rcpt"/>
</dbReference>
<dbReference type="SUPFAM" id="SSF58104">
    <property type="entry name" value="Methyl-accepting chemotaxis protein (MCP) signaling domain"/>
    <property type="match status" value="1"/>
</dbReference>
<dbReference type="Pfam" id="PF11563">
    <property type="entry name" value="Protoglobin"/>
    <property type="match status" value="1"/>
</dbReference>
<dbReference type="GO" id="GO:0004888">
    <property type="term" value="F:transmembrane signaling receptor activity"/>
    <property type="evidence" value="ECO:0007669"/>
    <property type="project" value="InterPro"/>
</dbReference>
<dbReference type="Gene3D" id="1.10.287.950">
    <property type="entry name" value="Methyl-accepting chemotaxis protein"/>
    <property type="match status" value="1"/>
</dbReference>
<dbReference type="RefSeq" id="WP_121220400.1">
    <property type="nucleotide sequence ID" value="NZ_RBIG01000002.1"/>
</dbReference>
<dbReference type="GO" id="GO:0006935">
    <property type="term" value="P:chemotaxis"/>
    <property type="evidence" value="ECO:0007669"/>
    <property type="project" value="InterPro"/>
</dbReference>
<dbReference type="Gene3D" id="1.10.490.10">
    <property type="entry name" value="Globins"/>
    <property type="match status" value="1"/>
</dbReference>
<dbReference type="PANTHER" id="PTHR32089:SF112">
    <property type="entry name" value="LYSOZYME-LIKE PROTEIN-RELATED"/>
    <property type="match status" value="1"/>
</dbReference>
<dbReference type="InterPro" id="IPR044398">
    <property type="entry name" value="Globin-sensor_dom"/>
</dbReference>
<evidence type="ECO:0000256" key="1">
    <source>
        <dbReference type="ARBA" id="ARBA00023224"/>
    </source>
</evidence>
<protein>
    <submittedName>
        <fullName evidence="5">Methyl-accepting chemotaxis protein (MCP) signaling protein</fullName>
    </submittedName>
</protein>
<dbReference type="OrthoDB" id="266313at2"/>
<dbReference type="CDD" id="cd01068">
    <property type="entry name" value="globin_sensor"/>
    <property type="match status" value="1"/>
</dbReference>
<dbReference type="PANTHER" id="PTHR32089">
    <property type="entry name" value="METHYL-ACCEPTING CHEMOTAXIS PROTEIN MCPB"/>
    <property type="match status" value="1"/>
</dbReference>
<organism evidence="5 6">
    <name type="scientific">Oceanibaculum indicum</name>
    <dbReference type="NCBI Taxonomy" id="526216"/>
    <lineage>
        <taxon>Bacteria</taxon>
        <taxon>Pseudomonadati</taxon>
        <taxon>Pseudomonadota</taxon>
        <taxon>Alphaproteobacteria</taxon>
        <taxon>Rhodospirillales</taxon>
        <taxon>Oceanibaculaceae</taxon>
        <taxon>Oceanibaculum</taxon>
    </lineage>
</organism>
<dbReference type="InterPro" id="IPR004089">
    <property type="entry name" value="MCPsignal_dom"/>
</dbReference>
<dbReference type="GO" id="GO:0016020">
    <property type="term" value="C:membrane"/>
    <property type="evidence" value="ECO:0007669"/>
    <property type="project" value="InterPro"/>
</dbReference>
<dbReference type="GO" id="GO:0007165">
    <property type="term" value="P:signal transduction"/>
    <property type="evidence" value="ECO:0007669"/>
    <property type="project" value="UniProtKB-KW"/>
</dbReference>
<feature type="domain" description="Methyl-accepting transducer" evidence="4">
    <location>
        <begin position="194"/>
        <end position="416"/>
    </location>
</feature>
<reference evidence="5 6" key="1">
    <citation type="submission" date="2018-10" db="EMBL/GenBank/DDBJ databases">
        <title>Comparative analysis of microorganisms from saline springs in Andes Mountain Range, Colombia.</title>
        <authorList>
            <person name="Rubin E."/>
        </authorList>
    </citation>
    <scope>NUCLEOTIDE SEQUENCE [LARGE SCALE GENOMIC DNA]</scope>
    <source>
        <strain evidence="5 6">USBA 36</strain>
    </source>
</reference>
<dbReference type="GO" id="GO:0020037">
    <property type="term" value="F:heme binding"/>
    <property type="evidence" value="ECO:0007669"/>
    <property type="project" value="InterPro"/>
</dbReference>
<gene>
    <name evidence="5" type="ORF">BCL74_2502</name>
</gene>
<name>A0A420WHQ0_9PROT</name>
<dbReference type="InterPro" id="IPR039379">
    <property type="entry name" value="Protoglobin_sensor_dom"/>
</dbReference>
<accession>A0A420WHQ0</accession>
<evidence type="ECO:0000259" key="4">
    <source>
        <dbReference type="PROSITE" id="PS50111"/>
    </source>
</evidence>
<evidence type="ECO:0000313" key="6">
    <source>
        <dbReference type="Proteomes" id="UP000277424"/>
    </source>
</evidence>
<dbReference type="PRINTS" id="PR00260">
    <property type="entry name" value="CHEMTRNSDUCR"/>
</dbReference>
<dbReference type="Proteomes" id="UP000277424">
    <property type="component" value="Unassembled WGS sequence"/>
</dbReference>
<dbReference type="Pfam" id="PF00015">
    <property type="entry name" value="MCPsignal"/>
    <property type="match status" value="1"/>
</dbReference>
<dbReference type="AlphaFoldDB" id="A0A420WHQ0"/>
<sequence>MTAQSANDLAARLRFLGINREACNLLREAAHLVERQLSPMLEKFYDHIAVFPEVARHFADPTIKTHARDAQVKHWKLILSGNFDEGYVESVRRIGRAHNRLGLEPRWYIGGYTMLISEMYKAINSAYGDRMLARNGDKRGALIEAINKAAMLDMDYAISVYLEEGKREKEELLTRLASDFENGVGSLGNHIGGSAANMRKGAETLAQISVHTTDQVGIVQKAAATTATAVETVASASEELSASISEIAGQLETSTVASREAVDAVSATQHTVGKLTSASEKIGEIVSMIQEIASQTNLLALNATIEAARAGEAGKGFAVVASEVKALATQTGKATEDIGAQIEQIQTVTRETVSSIAGIAERIKRIDEVIAAIAAAAEQQQAATTEISRNIQETASNTNTVTAAIEDVSKASQETSDMATTLLSASMAISDQTESMKQQVGSFLAKVRS</sequence>
<keyword evidence="1 3" id="KW-0807">Transducer</keyword>
<dbReference type="InterPro" id="IPR009050">
    <property type="entry name" value="Globin-like_sf"/>
</dbReference>
<dbReference type="PROSITE" id="PS50111">
    <property type="entry name" value="CHEMOTAXIS_TRANSDUC_2"/>
    <property type="match status" value="1"/>
</dbReference>
<dbReference type="InterPro" id="IPR012292">
    <property type="entry name" value="Globin/Proto"/>
</dbReference>
<evidence type="ECO:0000313" key="5">
    <source>
        <dbReference type="EMBL" id="RKQ70554.1"/>
    </source>
</evidence>